<evidence type="ECO:0000256" key="12">
    <source>
        <dbReference type="ARBA" id="ARBA00023026"/>
    </source>
</evidence>
<evidence type="ECO:0000313" key="17">
    <source>
        <dbReference type="Proteomes" id="UP000182334"/>
    </source>
</evidence>
<evidence type="ECO:0000256" key="11">
    <source>
        <dbReference type="ARBA" id="ARBA00023008"/>
    </source>
</evidence>
<gene>
    <name evidence="16" type="ORF">SAMEA4029010_CIC11G00000003089</name>
</gene>
<evidence type="ECO:0000313" key="16">
    <source>
        <dbReference type="EMBL" id="SGZ57365.1"/>
    </source>
</evidence>
<keyword evidence="8" id="KW-0472">Membrane</keyword>
<organism evidence="16 17">
    <name type="scientific">Sungouiella intermedia</name>
    <dbReference type="NCBI Taxonomy" id="45354"/>
    <lineage>
        <taxon>Eukaryota</taxon>
        <taxon>Fungi</taxon>
        <taxon>Dikarya</taxon>
        <taxon>Ascomycota</taxon>
        <taxon>Saccharomycotina</taxon>
        <taxon>Pichiomycetes</taxon>
        <taxon>Metschnikowiaceae</taxon>
        <taxon>Sungouiella</taxon>
    </lineage>
</organism>
<dbReference type="InterPro" id="IPR024134">
    <property type="entry name" value="SOD_Cu/Zn_/chaperone"/>
</dbReference>
<keyword evidence="14" id="KW-0732">Signal</keyword>
<keyword evidence="12" id="KW-0843">Virulence</keyword>
<accession>A0A1L0GML3</accession>
<keyword evidence="9" id="KW-0049">Antioxidant</keyword>
<evidence type="ECO:0000256" key="7">
    <source>
        <dbReference type="ARBA" id="ARBA00022525"/>
    </source>
</evidence>
<dbReference type="STRING" id="45354.A0A1L0GML3"/>
<keyword evidence="17" id="KW-1185">Reference proteome</keyword>
<name>A0A1L0GML3_9ASCO</name>
<evidence type="ECO:0000259" key="15">
    <source>
        <dbReference type="Pfam" id="PF00080"/>
    </source>
</evidence>
<dbReference type="InterPro" id="IPR001424">
    <property type="entry name" value="SOD_Cu_Zn_dom"/>
</dbReference>
<dbReference type="FunFam" id="2.60.40.200:FF:000007">
    <property type="entry name" value="Cell surface Cu-only superoxide dismutase 5"/>
    <property type="match status" value="1"/>
</dbReference>
<reference evidence="16 17" key="1">
    <citation type="submission" date="2016-10" db="EMBL/GenBank/DDBJ databases">
        <authorList>
            <person name="de Groot N.N."/>
        </authorList>
    </citation>
    <scope>NUCLEOTIDE SEQUENCE [LARGE SCALE GENOMIC DNA]</scope>
    <source>
        <strain evidence="16 17">CBS 141442</strain>
    </source>
</reference>
<feature type="chain" id="PRO_5012566416" description="superoxide dismutase" evidence="14">
    <location>
        <begin position="26"/>
        <end position="207"/>
    </location>
</feature>
<keyword evidence="7" id="KW-0964">Secreted</keyword>
<feature type="domain" description="Superoxide dismutase copper/zinc binding" evidence="15">
    <location>
        <begin position="43"/>
        <end position="154"/>
    </location>
</feature>
<evidence type="ECO:0000256" key="9">
    <source>
        <dbReference type="ARBA" id="ARBA00022862"/>
    </source>
</evidence>
<comment type="subcellular location">
    <subcellularLocation>
        <location evidence="3">Membrane</location>
        <topology evidence="3">Lipid-anchor</topology>
        <topology evidence="3">GPI-anchor</topology>
    </subcellularLocation>
    <subcellularLocation>
        <location evidence="2">Secreted</location>
        <location evidence="2">Cell wall</location>
    </subcellularLocation>
</comment>
<keyword evidence="8" id="KW-0325">Glycoprotein</keyword>
<evidence type="ECO:0000256" key="1">
    <source>
        <dbReference type="ARBA" id="ARBA00001935"/>
    </source>
</evidence>
<dbReference type="OrthoDB" id="159229at2759"/>
<evidence type="ECO:0000256" key="8">
    <source>
        <dbReference type="ARBA" id="ARBA00022622"/>
    </source>
</evidence>
<dbReference type="AlphaFoldDB" id="A0A1L0GML3"/>
<keyword evidence="6" id="KW-0134">Cell wall</keyword>
<evidence type="ECO:0000256" key="2">
    <source>
        <dbReference type="ARBA" id="ARBA00004191"/>
    </source>
</evidence>
<evidence type="ECO:0000256" key="14">
    <source>
        <dbReference type="SAM" id="SignalP"/>
    </source>
</evidence>
<dbReference type="Gene3D" id="2.60.40.200">
    <property type="entry name" value="Superoxide dismutase, copper/zinc binding domain"/>
    <property type="match status" value="1"/>
</dbReference>
<comment type="cofactor">
    <cofactor evidence="1">
        <name>Cu cation</name>
        <dbReference type="ChEBI" id="CHEBI:23378"/>
    </cofactor>
</comment>
<dbReference type="EMBL" id="LT635761">
    <property type="protein sequence ID" value="SGZ57365.1"/>
    <property type="molecule type" value="Genomic_DNA"/>
</dbReference>
<dbReference type="GO" id="GO:0098552">
    <property type="term" value="C:side of membrane"/>
    <property type="evidence" value="ECO:0007669"/>
    <property type="project" value="UniProtKB-KW"/>
</dbReference>
<keyword evidence="8" id="KW-0449">Lipoprotein</keyword>
<keyword evidence="8" id="KW-0336">GPI-anchor</keyword>
<evidence type="ECO:0000256" key="5">
    <source>
        <dbReference type="ARBA" id="ARBA00012682"/>
    </source>
</evidence>
<dbReference type="GO" id="GO:0004784">
    <property type="term" value="F:superoxide dismutase activity"/>
    <property type="evidence" value="ECO:0007669"/>
    <property type="project" value="UniProtKB-EC"/>
</dbReference>
<dbReference type="SUPFAM" id="SSF49329">
    <property type="entry name" value="Cu,Zn superoxide dismutase-like"/>
    <property type="match status" value="1"/>
</dbReference>
<dbReference type="InterPro" id="IPR036423">
    <property type="entry name" value="SOD-like_Cu/Zn_dom_sf"/>
</dbReference>
<sequence>MMYLAPKIAALSLLAIVNAIAPVVSDSPTDVTYEATFKKTILGSVAFSSTNGSVLVEVDLSGLPETGGPFLYHIHALPVPANGSCLGTAGHFNPFLGSANATIWDEMELGDLSGKHGEITGTSILTSYIDPYLSLNPDSKSYFGGLSVVVHYHNTTRLACANITEEATSSSSSSANSTTVSSSSTNGAAYIGAGVAPLVAGAVALII</sequence>
<dbReference type="Proteomes" id="UP000182334">
    <property type="component" value="Chromosome VI"/>
</dbReference>
<comment type="catalytic activity">
    <reaction evidence="13">
        <text>2 superoxide + 2 H(+) = H2O2 + O2</text>
        <dbReference type="Rhea" id="RHEA:20696"/>
        <dbReference type="ChEBI" id="CHEBI:15378"/>
        <dbReference type="ChEBI" id="CHEBI:15379"/>
        <dbReference type="ChEBI" id="CHEBI:16240"/>
        <dbReference type="ChEBI" id="CHEBI:18421"/>
        <dbReference type="EC" id="1.15.1.1"/>
    </reaction>
</comment>
<dbReference type="PANTHER" id="PTHR10003">
    <property type="entry name" value="SUPEROXIDE DISMUTASE CU-ZN -RELATED"/>
    <property type="match status" value="1"/>
</dbReference>
<evidence type="ECO:0000256" key="13">
    <source>
        <dbReference type="ARBA" id="ARBA00049204"/>
    </source>
</evidence>
<evidence type="ECO:0000256" key="3">
    <source>
        <dbReference type="ARBA" id="ARBA00004589"/>
    </source>
</evidence>
<keyword evidence="11" id="KW-0186">Copper</keyword>
<feature type="signal peptide" evidence="14">
    <location>
        <begin position="1"/>
        <end position="25"/>
    </location>
</feature>
<proteinExistence type="inferred from homology"/>
<dbReference type="Pfam" id="PF00080">
    <property type="entry name" value="Sod_Cu"/>
    <property type="match status" value="1"/>
</dbReference>
<dbReference type="EC" id="1.15.1.1" evidence="5"/>
<dbReference type="GO" id="GO:0005576">
    <property type="term" value="C:extracellular region"/>
    <property type="evidence" value="ECO:0007669"/>
    <property type="project" value="UniProtKB-ARBA"/>
</dbReference>
<protein>
    <recommendedName>
        <fullName evidence="5">superoxide dismutase</fullName>
        <ecNumber evidence="5">1.15.1.1</ecNumber>
    </recommendedName>
</protein>
<dbReference type="GO" id="GO:0005507">
    <property type="term" value="F:copper ion binding"/>
    <property type="evidence" value="ECO:0007669"/>
    <property type="project" value="InterPro"/>
</dbReference>
<keyword evidence="10" id="KW-0560">Oxidoreductase</keyword>
<evidence type="ECO:0000256" key="6">
    <source>
        <dbReference type="ARBA" id="ARBA00022512"/>
    </source>
</evidence>
<evidence type="ECO:0000256" key="10">
    <source>
        <dbReference type="ARBA" id="ARBA00023002"/>
    </source>
</evidence>
<comment type="similarity">
    <text evidence="4">Belongs to the Cu-Zn superoxide dismutase family.</text>
</comment>
<evidence type="ECO:0000256" key="4">
    <source>
        <dbReference type="ARBA" id="ARBA00010457"/>
    </source>
</evidence>